<name>A0A9N9IT07_9GLOM</name>
<dbReference type="PANTHER" id="PTHR35871">
    <property type="entry name" value="EXPRESSED PROTEIN"/>
    <property type="match status" value="1"/>
</dbReference>
<comment type="caution">
    <text evidence="1">The sequence shown here is derived from an EMBL/GenBank/DDBJ whole genome shotgun (WGS) entry which is preliminary data.</text>
</comment>
<keyword evidence="2" id="KW-1185">Reference proteome</keyword>
<evidence type="ECO:0000313" key="2">
    <source>
        <dbReference type="Proteomes" id="UP000789759"/>
    </source>
</evidence>
<gene>
    <name evidence="1" type="ORF">CPELLU_LOCUS14442</name>
</gene>
<feature type="non-terminal residue" evidence="1">
    <location>
        <position position="361"/>
    </location>
</feature>
<accession>A0A9N9IT07</accession>
<dbReference type="EMBL" id="CAJVQA010017091">
    <property type="protein sequence ID" value="CAG8746850.1"/>
    <property type="molecule type" value="Genomic_DNA"/>
</dbReference>
<protein>
    <submittedName>
        <fullName evidence="1">2452_t:CDS:1</fullName>
    </submittedName>
</protein>
<dbReference type="Proteomes" id="UP000789759">
    <property type="component" value="Unassembled WGS sequence"/>
</dbReference>
<evidence type="ECO:0000313" key="1">
    <source>
        <dbReference type="EMBL" id="CAG8746850.1"/>
    </source>
</evidence>
<dbReference type="AlphaFoldDB" id="A0A9N9IT07"/>
<dbReference type="PANTHER" id="PTHR35871:SF1">
    <property type="entry name" value="CXC1-LIKE CYSTEINE CLUSTER ASSOCIATED WITH KDZ TRANSPOSASES DOMAIN-CONTAINING PROTEIN"/>
    <property type="match status" value="1"/>
</dbReference>
<proteinExistence type="predicted"/>
<dbReference type="OrthoDB" id="10044727at2759"/>
<sequence>GQGKIDAANQIAHFIWNKGGKHTKLESLIDNEDFSEDCIEWLRQQKLEVRTPSNLKAYIENTLFPKLIGYIKEDTISERMCRNYMYSWGFKYDERRKGIFFDSHERPDVVAYRNKWLKRMFMYKKNMKDFVGENILHPKHLGRSIMVSAFLCPCYELLCLTDQQLYENPYIKDKETFVIRSVQDALIAKRMNLSSGGKQPMMRNGWFIDETRKKYVQPMVFPNDYQKEELRGKQKGLRQVLKERKLWSAEKVLLVCEKCSGKCTDNGPEKLNCCAQRIMSLQPNFLEQWSLLEEAVINAEHIFEHYPKFHCECNFIERYWGFMKQEARRLCNYNYKDLVNLVPEVLKSVPVTTIRKFSCKS</sequence>
<reference evidence="1" key="1">
    <citation type="submission" date="2021-06" db="EMBL/GenBank/DDBJ databases">
        <authorList>
            <person name="Kallberg Y."/>
            <person name="Tangrot J."/>
            <person name="Rosling A."/>
        </authorList>
    </citation>
    <scope>NUCLEOTIDE SEQUENCE</scope>
    <source>
        <strain evidence="1">FL966</strain>
    </source>
</reference>
<organism evidence="1 2">
    <name type="scientific">Cetraspora pellucida</name>
    <dbReference type="NCBI Taxonomy" id="1433469"/>
    <lineage>
        <taxon>Eukaryota</taxon>
        <taxon>Fungi</taxon>
        <taxon>Fungi incertae sedis</taxon>
        <taxon>Mucoromycota</taxon>
        <taxon>Glomeromycotina</taxon>
        <taxon>Glomeromycetes</taxon>
        <taxon>Diversisporales</taxon>
        <taxon>Gigasporaceae</taxon>
        <taxon>Cetraspora</taxon>
    </lineage>
</organism>